<dbReference type="EMBL" id="JANPWB010000013">
    <property type="protein sequence ID" value="KAJ1110913.1"/>
    <property type="molecule type" value="Genomic_DNA"/>
</dbReference>
<comment type="caution">
    <text evidence="2">The sequence shown here is derived from an EMBL/GenBank/DDBJ whole genome shotgun (WGS) entry which is preliminary data.</text>
</comment>
<proteinExistence type="predicted"/>
<reference evidence="2" key="1">
    <citation type="journal article" date="2022" name="bioRxiv">
        <title>Sequencing and chromosome-scale assembly of the giantPleurodeles waltlgenome.</title>
        <authorList>
            <person name="Brown T."/>
            <person name="Elewa A."/>
            <person name="Iarovenko S."/>
            <person name="Subramanian E."/>
            <person name="Araus A.J."/>
            <person name="Petzold A."/>
            <person name="Susuki M."/>
            <person name="Suzuki K.-i.T."/>
            <person name="Hayashi T."/>
            <person name="Toyoda A."/>
            <person name="Oliveira C."/>
            <person name="Osipova E."/>
            <person name="Leigh N.D."/>
            <person name="Simon A."/>
            <person name="Yun M.H."/>
        </authorList>
    </citation>
    <scope>NUCLEOTIDE SEQUENCE</scope>
    <source>
        <strain evidence="2">20211129_DDA</strain>
        <tissue evidence="2">Liver</tissue>
    </source>
</reference>
<protein>
    <submittedName>
        <fullName evidence="2">Uncharacterized protein</fullName>
    </submittedName>
</protein>
<evidence type="ECO:0000256" key="1">
    <source>
        <dbReference type="SAM" id="MobiDB-lite"/>
    </source>
</evidence>
<dbReference type="AlphaFoldDB" id="A0AAV7N968"/>
<organism evidence="2 3">
    <name type="scientific">Pleurodeles waltl</name>
    <name type="common">Iberian ribbed newt</name>
    <dbReference type="NCBI Taxonomy" id="8319"/>
    <lineage>
        <taxon>Eukaryota</taxon>
        <taxon>Metazoa</taxon>
        <taxon>Chordata</taxon>
        <taxon>Craniata</taxon>
        <taxon>Vertebrata</taxon>
        <taxon>Euteleostomi</taxon>
        <taxon>Amphibia</taxon>
        <taxon>Batrachia</taxon>
        <taxon>Caudata</taxon>
        <taxon>Salamandroidea</taxon>
        <taxon>Salamandridae</taxon>
        <taxon>Pleurodelinae</taxon>
        <taxon>Pleurodeles</taxon>
    </lineage>
</organism>
<gene>
    <name evidence="2" type="ORF">NDU88_008259</name>
</gene>
<feature type="compositionally biased region" description="Polar residues" evidence="1">
    <location>
        <begin position="72"/>
        <end position="81"/>
    </location>
</feature>
<keyword evidence="3" id="KW-1185">Reference proteome</keyword>
<sequence>MAPRRPRTSSDATMSQEDFRSLSELWKMAKTHGLDWVLQKLTEGPEKDPQPVTDAPPRQRKVPMHYRDSSPGLKTTTSTQPKAVAAVQVESTGQPPFIRPSGPVGDSNLGAKGQVNLYSPGPQSDASTVVGLAPSSAQPQGGPDTYQPPLVVQSTTVVSSGPSPVQMVGQVGSG</sequence>
<accession>A0AAV7N968</accession>
<evidence type="ECO:0000313" key="3">
    <source>
        <dbReference type="Proteomes" id="UP001066276"/>
    </source>
</evidence>
<dbReference type="Proteomes" id="UP001066276">
    <property type="component" value="Chromosome 9"/>
</dbReference>
<name>A0AAV7N968_PLEWA</name>
<evidence type="ECO:0000313" key="2">
    <source>
        <dbReference type="EMBL" id="KAJ1110913.1"/>
    </source>
</evidence>
<feature type="region of interest" description="Disordered" evidence="1">
    <location>
        <begin position="39"/>
        <end position="149"/>
    </location>
</feature>